<organism evidence="1">
    <name type="scientific">uncultured Campylobacterales bacterium</name>
    <dbReference type="NCBI Taxonomy" id="352960"/>
    <lineage>
        <taxon>Bacteria</taxon>
        <taxon>Pseudomonadati</taxon>
        <taxon>Campylobacterota</taxon>
        <taxon>Epsilonproteobacteria</taxon>
        <taxon>Campylobacterales</taxon>
        <taxon>environmental samples</taxon>
    </lineage>
</organism>
<proteinExistence type="predicted"/>
<gene>
    <name evidence="1" type="ORF">HELGO_WM2673</name>
</gene>
<accession>A0A6S6S1U3</accession>
<evidence type="ECO:0000313" key="1">
    <source>
        <dbReference type="EMBL" id="CAA6803490.1"/>
    </source>
</evidence>
<protein>
    <submittedName>
        <fullName evidence="1">Uncharacterized protein</fullName>
    </submittedName>
</protein>
<dbReference type="EMBL" id="CACVAW010000010">
    <property type="protein sequence ID" value="CAA6803490.1"/>
    <property type="molecule type" value="Genomic_DNA"/>
</dbReference>
<sequence>MIIIGHKFSEIKNIYTIDSISDVKNTPNNSIVHLKYDENMIEYLQQNNINFAISATNKQEAILSNLAGAKFIIINILPLAKEIQTIANEYLFDSRILLKISHIKEINTLYPIDGAILSSSIK</sequence>
<reference evidence="1" key="1">
    <citation type="submission" date="2020-01" db="EMBL/GenBank/DDBJ databases">
        <authorList>
            <person name="Meier V. D."/>
            <person name="Meier V D."/>
        </authorList>
    </citation>
    <scope>NUCLEOTIDE SEQUENCE</scope>
    <source>
        <strain evidence="1">HLG_WM_MAG_12</strain>
    </source>
</reference>
<name>A0A6S6S1U3_9BACT</name>
<dbReference type="AlphaFoldDB" id="A0A6S6S1U3"/>